<evidence type="ECO:0000313" key="18">
    <source>
        <dbReference type="Proteomes" id="UP000694567"/>
    </source>
</evidence>
<feature type="region of interest" description="Disordered" evidence="15">
    <location>
        <begin position="384"/>
        <end position="415"/>
    </location>
</feature>
<sequence>MQGNNAVYYQCIEIVVQSILKGQLLQWRLRQWDFYSPLPTKYSRGDNRRQRLNKKMTVQDVPAAFPTVDVPDHAHYTIGVVILIVGITGTLGNFLVIYIFCRSRSLQTPANMFIINLAISDFLMSITQSPVFFTNSLHRRWIFGEKGCELYAFCGALFGITSMITLMVIALDRYFVITKPLASVGVTSKKKALIILVGIWLYSLAWSLPPFFGWSAYVPEGLMTSCSWDYMTFTPSVRAYTMLLFCFVFFIPLIAIIYSYVFIFEAIKKANKSIQIFGCKYGNKEFQKQYRRMKNEWKMAKIALIVILLYVFSWSPYSVVALVAFAGYSHVLTPFMNSIPAVIAKASVIHNPIIYAITHPKYRTAIATYVPCLGSLLRVSPKDSRSFSSYPSSRRVTVSSQSSDGCTDTETDNPSMFSRLASRQISYETGKDTTQTSDIRAKHKLRSHDSGNCEKTAVDADDISMMELNVTEYTATPTRGESLNDVGQRKGESHHRLSAAQIPSITVTYSNVQGIEQPSGYNSSFLHPKINSRKQNKKSNS</sequence>
<reference evidence="17" key="2">
    <citation type="submission" date="2025-09" db="UniProtKB">
        <authorList>
            <consortium name="Ensembl"/>
        </authorList>
    </citation>
    <scope>IDENTIFICATION</scope>
</reference>
<dbReference type="GO" id="GO:0004930">
    <property type="term" value="F:G protein-coupled receptor activity"/>
    <property type="evidence" value="ECO:0007669"/>
    <property type="project" value="UniProtKB-KW"/>
</dbReference>
<feature type="region of interest" description="Disordered" evidence="15">
    <location>
        <begin position="516"/>
        <end position="541"/>
    </location>
</feature>
<evidence type="ECO:0000256" key="11">
    <source>
        <dbReference type="ARBA" id="ARBA00023157"/>
    </source>
</evidence>
<dbReference type="PANTHER" id="PTHR24240">
    <property type="entry name" value="OPSIN"/>
    <property type="match status" value="1"/>
</dbReference>
<dbReference type="GO" id="GO:0016037">
    <property type="term" value="P:light absorption"/>
    <property type="evidence" value="ECO:0007669"/>
    <property type="project" value="UniProtKB-ARBA"/>
</dbReference>
<dbReference type="Pfam" id="PF00001">
    <property type="entry name" value="7tm_1"/>
    <property type="match status" value="1"/>
</dbReference>
<dbReference type="FunFam" id="1.20.1070.10:FF:000083">
    <property type="entry name" value="Melanopsin 1"/>
    <property type="match status" value="1"/>
</dbReference>
<protein>
    <submittedName>
        <fullName evidence="17">Opsin 4</fullName>
    </submittedName>
</protein>
<dbReference type="Ensembl" id="ENSBOBT00000014646.1">
    <property type="protein sequence ID" value="ENSBOBP00000014315.1"/>
    <property type="gene ID" value="ENSBOBG00000008996.1"/>
</dbReference>
<evidence type="ECO:0000313" key="17">
    <source>
        <dbReference type="Ensembl" id="ENSBOBP00000014315.1"/>
    </source>
</evidence>
<dbReference type="SUPFAM" id="SSF81321">
    <property type="entry name" value="Family A G protein-coupled receptor-like"/>
    <property type="match status" value="1"/>
</dbReference>
<dbReference type="InterPro" id="IPR050125">
    <property type="entry name" value="GPCR_opsins"/>
</dbReference>
<dbReference type="Gene3D" id="1.20.1070.10">
    <property type="entry name" value="Rhodopsin 7-helix transmembrane proteins"/>
    <property type="match status" value="1"/>
</dbReference>
<keyword evidence="12 14" id="KW-0675">Receptor</keyword>
<evidence type="ECO:0000256" key="6">
    <source>
        <dbReference type="ARBA" id="ARBA00022925"/>
    </source>
</evidence>
<dbReference type="CDD" id="cd15336">
    <property type="entry name" value="7tmA_Melanopsin"/>
    <property type="match status" value="1"/>
</dbReference>
<dbReference type="PROSITE" id="PS50262">
    <property type="entry name" value="G_PROTEIN_RECEP_F1_2"/>
    <property type="match status" value="1"/>
</dbReference>
<dbReference type="AlphaFoldDB" id="A0A8C0FE93"/>
<dbReference type="GO" id="GO:0007601">
    <property type="term" value="P:visual perception"/>
    <property type="evidence" value="ECO:0007669"/>
    <property type="project" value="InterPro"/>
</dbReference>
<evidence type="ECO:0000256" key="13">
    <source>
        <dbReference type="ARBA" id="ARBA00023224"/>
    </source>
</evidence>
<keyword evidence="4 14" id="KW-0716">Sensory transduction</keyword>
<evidence type="ECO:0000256" key="4">
    <source>
        <dbReference type="ARBA" id="ARBA00022606"/>
    </source>
</evidence>
<keyword evidence="13 14" id="KW-0807">Transducer</keyword>
<dbReference type="GO" id="GO:0005886">
    <property type="term" value="C:plasma membrane"/>
    <property type="evidence" value="ECO:0007669"/>
    <property type="project" value="UniProtKB-SubCell"/>
</dbReference>
<evidence type="ECO:0000256" key="7">
    <source>
        <dbReference type="ARBA" id="ARBA00022989"/>
    </source>
</evidence>
<evidence type="ECO:0000259" key="16">
    <source>
        <dbReference type="PROSITE" id="PS50262"/>
    </source>
</evidence>
<evidence type="ECO:0000256" key="10">
    <source>
        <dbReference type="ARBA" id="ARBA00023136"/>
    </source>
</evidence>
<evidence type="ECO:0000256" key="5">
    <source>
        <dbReference type="ARBA" id="ARBA00022692"/>
    </source>
</evidence>
<dbReference type="PROSITE" id="PS00237">
    <property type="entry name" value="G_PROTEIN_RECEP_F1_1"/>
    <property type="match status" value="1"/>
</dbReference>
<feature type="region of interest" description="Disordered" evidence="15">
    <location>
        <begin position="428"/>
        <end position="450"/>
    </location>
</feature>
<feature type="compositionally biased region" description="Polar residues" evidence="15">
    <location>
        <begin position="404"/>
        <end position="415"/>
    </location>
</feature>
<dbReference type="GO" id="GO:0009881">
    <property type="term" value="F:photoreceptor activity"/>
    <property type="evidence" value="ECO:0007669"/>
    <property type="project" value="UniProtKB-KW"/>
</dbReference>
<evidence type="ECO:0000256" key="8">
    <source>
        <dbReference type="ARBA" id="ARBA00022991"/>
    </source>
</evidence>
<feature type="transmembrane region" description="Helical" evidence="14">
    <location>
        <begin position="237"/>
        <end position="263"/>
    </location>
</feature>
<feature type="transmembrane region" description="Helical" evidence="14">
    <location>
        <begin position="192"/>
        <end position="217"/>
    </location>
</feature>
<feature type="compositionally biased region" description="Polar residues" evidence="15">
    <location>
        <begin position="428"/>
        <end position="438"/>
    </location>
</feature>
<feature type="transmembrane region" description="Helical" evidence="14">
    <location>
        <begin position="113"/>
        <end position="130"/>
    </location>
</feature>
<feature type="compositionally biased region" description="Basic residues" evidence="15">
    <location>
        <begin position="530"/>
        <end position="541"/>
    </location>
</feature>
<keyword evidence="11" id="KW-1015">Disulfide bond</keyword>
<evidence type="ECO:0000256" key="3">
    <source>
        <dbReference type="ARBA" id="ARBA00022543"/>
    </source>
</evidence>
<keyword evidence="10 14" id="KW-0472">Membrane</keyword>
<keyword evidence="18" id="KW-1185">Reference proteome</keyword>
<reference evidence="17" key="1">
    <citation type="submission" date="2025-08" db="UniProtKB">
        <authorList>
            <consortium name="Ensembl"/>
        </authorList>
    </citation>
    <scope>IDENTIFICATION</scope>
</reference>
<evidence type="ECO:0000256" key="2">
    <source>
        <dbReference type="ARBA" id="ARBA00022475"/>
    </source>
</evidence>
<evidence type="ECO:0000256" key="1">
    <source>
        <dbReference type="ARBA" id="ARBA00004651"/>
    </source>
</evidence>
<evidence type="ECO:0000256" key="12">
    <source>
        <dbReference type="ARBA" id="ARBA00023170"/>
    </source>
</evidence>
<feature type="compositionally biased region" description="Polar residues" evidence="15">
    <location>
        <begin position="516"/>
        <end position="525"/>
    </location>
</feature>
<dbReference type="GO" id="GO:0007602">
    <property type="term" value="P:phototransduction"/>
    <property type="evidence" value="ECO:0007669"/>
    <property type="project" value="UniProtKB-KW"/>
</dbReference>
<comment type="subcellular location">
    <subcellularLocation>
        <location evidence="1">Cell membrane</location>
        <topology evidence="1">Multi-pass membrane protein</topology>
    </subcellularLocation>
    <subcellularLocation>
        <location evidence="14">Membrane</location>
        <topology evidence="14">Multi-pass membrane protein</topology>
    </subcellularLocation>
</comment>
<comment type="similarity">
    <text evidence="14">Belongs to the G-protein coupled receptor 1 family. Opsin subfamily.</text>
</comment>
<keyword evidence="5 14" id="KW-0812">Transmembrane</keyword>
<name>A0A8C0FE93_BUBBB</name>
<proteinExistence type="inferred from homology"/>
<keyword evidence="3 14" id="KW-0600">Photoreceptor protein</keyword>
<comment type="caution">
    <text evidence="14">Lacks conserved residue(s) required for the propagation of feature annotation.</text>
</comment>
<dbReference type="Proteomes" id="UP000694567">
    <property type="component" value="Unplaced"/>
</dbReference>
<keyword evidence="8 14" id="KW-0157">Chromophore</keyword>
<keyword evidence="7 14" id="KW-1133">Transmembrane helix</keyword>
<evidence type="ECO:0000256" key="14">
    <source>
        <dbReference type="RuleBase" id="RU004951"/>
    </source>
</evidence>
<evidence type="ECO:0000256" key="15">
    <source>
        <dbReference type="SAM" id="MobiDB-lite"/>
    </source>
</evidence>
<organism evidence="17 18">
    <name type="scientific">Bubo bubo</name>
    <name type="common">Eurasian eagle-owl</name>
    <name type="synonym">Strix bubo</name>
    <dbReference type="NCBI Taxonomy" id="30461"/>
    <lineage>
        <taxon>Eukaryota</taxon>
        <taxon>Metazoa</taxon>
        <taxon>Chordata</taxon>
        <taxon>Craniata</taxon>
        <taxon>Vertebrata</taxon>
        <taxon>Euteleostomi</taxon>
        <taxon>Archelosauria</taxon>
        <taxon>Archosauria</taxon>
        <taxon>Dinosauria</taxon>
        <taxon>Saurischia</taxon>
        <taxon>Theropoda</taxon>
        <taxon>Coelurosauria</taxon>
        <taxon>Aves</taxon>
        <taxon>Neognathae</taxon>
        <taxon>Neoaves</taxon>
        <taxon>Telluraves</taxon>
        <taxon>Strigiformes</taxon>
        <taxon>Strigidae</taxon>
        <taxon>Bubo</taxon>
    </lineage>
</organism>
<feature type="region of interest" description="Disordered" evidence="15">
    <location>
        <begin position="478"/>
        <end position="497"/>
    </location>
</feature>
<feature type="compositionally biased region" description="Low complexity" evidence="15">
    <location>
        <begin position="386"/>
        <end position="403"/>
    </location>
</feature>
<keyword evidence="6 14" id="KW-0681">Retinal protein</keyword>
<dbReference type="PRINTS" id="PR00237">
    <property type="entry name" value="GPCRRHODOPSN"/>
</dbReference>
<feature type="transmembrane region" description="Helical" evidence="14">
    <location>
        <begin position="150"/>
        <end position="171"/>
    </location>
</feature>
<keyword evidence="2" id="KW-1003">Cell membrane</keyword>
<dbReference type="InterPro" id="IPR001760">
    <property type="entry name" value="Opsin"/>
</dbReference>
<dbReference type="InterPro" id="IPR000276">
    <property type="entry name" value="GPCR_Rhodpsn"/>
</dbReference>
<dbReference type="InterPro" id="IPR017452">
    <property type="entry name" value="GPCR_Rhodpsn_7TM"/>
</dbReference>
<feature type="transmembrane region" description="Helical" evidence="14">
    <location>
        <begin position="76"/>
        <end position="101"/>
    </location>
</feature>
<dbReference type="PRINTS" id="PR00238">
    <property type="entry name" value="OPSIN"/>
</dbReference>
<dbReference type="SMART" id="SM01381">
    <property type="entry name" value="7TM_GPCR_Srsx"/>
    <property type="match status" value="1"/>
</dbReference>
<feature type="domain" description="G-protein coupled receptors family 1 profile" evidence="16">
    <location>
        <begin position="92"/>
        <end position="355"/>
    </location>
</feature>
<evidence type="ECO:0000256" key="9">
    <source>
        <dbReference type="ARBA" id="ARBA00023040"/>
    </source>
</evidence>
<accession>A0A8C0FE93</accession>
<keyword evidence="9 14" id="KW-0297">G-protein coupled receptor</keyword>
<feature type="transmembrane region" description="Helical" evidence="14">
    <location>
        <begin position="302"/>
        <end position="328"/>
    </location>
</feature>